<evidence type="ECO:0000256" key="1">
    <source>
        <dbReference type="ARBA" id="ARBA00001966"/>
    </source>
</evidence>
<reference evidence="6 7" key="1">
    <citation type="submission" date="2010-12" db="EMBL/GenBank/DDBJ databases">
        <authorList>
            <person name="Muzny D."/>
            <person name="Qin X."/>
            <person name="Deng J."/>
            <person name="Jiang H."/>
            <person name="Liu Y."/>
            <person name="Qu J."/>
            <person name="Song X.-Z."/>
            <person name="Zhang L."/>
            <person name="Thornton R."/>
            <person name="Coyle M."/>
            <person name="Francisco L."/>
            <person name="Jackson L."/>
            <person name="Javaid M."/>
            <person name="Korchina V."/>
            <person name="Kovar C."/>
            <person name="Mata R."/>
            <person name="Mathew T."/>
            <person name="Ngo R."/>
            <person name="Nguyen L."/>
            <person name="Nguyen N."/>
            <person name="Okwuonu G."/>
            <person name="Ongeri F."/>
            <person name="Pham C."/>
            <person name="Simmons D."/>
            <person name="Wilczek-Boney K."/>
            <person name="Hale W."/>
            <person name="Jakkamsetti A."/>
            <person name="Pham P."/>
            <person name="Ruth R."/>
            <person name="San Lucas F."/>
            <person name="Warren J."/>
            <person name="Zhang J."/>
            <person name="Zhao Z."/>
            <person name="Zhou C."/>
            <person name="Zhu D."/>
            <person name="Lee S."/>
            <person name="Bess C."/>
            <person name="Blankenburg K."/>
            <person name="Forbes L."/>
            <person name="Fu Q."/>
            <person name="Gubbala S."/>
            <person name="Hirani K."/>
            <person name="Jayaseelan J.C."/>
            <person name="Lara F."/>
            <person name="Munidasa M."/>
            <person name="Palculict T."/>
            <person name="Patil S."/>
            <person name="Pu L.-L."/>
            <person name="Saada N."/>
            <person name="Tang L."/>
            <person name="Weissenberger G."/>
            <person name="Zhu Y."/>
            <person name="Hemphill L."/>
            <person name="Shang Y."/>
            <person name="Youmans B."/>
            <person name="Ayvaz T."/>
            <person name="Ross M."/>
            <person name="Santibanez J."/>
            <person name="Aqrawi P."/>
            <person name="Gross S."/>
            <person name="Joshi V."/>
            <person name="Fowler G."/>
            <person name="Nazareth L."/>
            <person name="Reid J."/>
            <person name="Worley K."/>
            <person name="Petrosino J."/>
            <person name="Highlander S."/>
            <person name="Gibbs R."/>
        </authorList>
    </citation>
    <scope>NUCLEOTIDE SEQUENCE [LARGE SCALE GENOMIC DNA]</scope>
    <source>
        <strain evidence="6 7">ATCC 23263</strain>
    </source>
</reference>
<dbReference type="Proteomes" id="UP000004754">
    <property type="component" value="Unassembled WGS sequence"/>
</dbReference>
<keyword evidence="7" id="KW-1185">Reference proteome</keyword>
<gene>
    <name evidence="6" type="ORF">HMP0721_0271</name>
</gene>
<dbReference type="InterPro" id="IPR010327">
    <property type="entry name" value="FldB/FldC_alpha/beta"/>
</dbReference>
<dbReference type="GO" id="GO:0051536">
    <property type="term" value="F:iron-sulfur cluster binding"/>
    <property type="evidence" value="ECO:0007669"/>
    <property type="project" value="UniProtKB-KW"/>
</dbReference>
<evidence type="ECO:0000256" key="2">
    <source>
        <dbReference type="ARBA" id="ARBA00005806"/>
    </source>
</evidence>
<comment type="similarity">
    <text evidence="2">Belongs to the FldB/FldC dehydratase alpha/beta subunit family.</text>
</comment>
<proteinExistence type="inferred from homology"/>
<accession>E6ME38</accession>
<sequence length="241" mass="27674">MTHEYQMVRKKLEILLDVKITDDALDGSIKDYNDCRQTMRTFGRVAAHHLDIITPTIRHLIIKAYYFMDVREYTAAVRKLTKLLRREKPDQYSGKKVIVAGLTLEPEGILGIFEQFGLSVVGDDLAHESRQFRTDVPYYGDPIHSLAKQWQDHRGCSGCSLAMDPYKERIEMLVEMVRATDADGLVVALMKFCDPEEYDVPIIMDACKKAGIPMLIIEIDQQARAYEQIRTRLQSFAENLN</sequence>
<evidence type="ECO:0000256" key="5">
    <source>
        <dbReference type="ARBA" id="ARBA00023014"/>
    </source>
</evidence>
<organism evidence="6 7">
    <name type="scientific">Pseudoramibacter alactolyticus ATCC 23263</name>
    <dbReference type="NCBI Taxonomy" id="887929"/>
    <lineage>
        <taxon>Bacteria</taxon>
        <taxon>Bacillati</taxon>
        <taxon>Bacillota</taxon>
        <taxon>Clostridia</taxon>
        <taxon>Eubacteriales</taxon>
        <taxon>Eubacteriaceae</taxon>
        <taxon>Pseudoramibacter</taxon>
    </lineage>
</organism>
<keyword evidence="3" id="KW-0479">Metal-binding</keyword>
<evidence type="ECO:0000313" key="7">
    <source>
        <dbReference type="Proteomes" id="UP000004754"/>
    </source>
</evidence>
<name>E6ME38_9FIRM</name>
<dbReference type="STRING" id="887929.HMP0721_0271"/>
<dbReference type="Gene3D" id="1.20.1270.370">
    <property type="match status" value="1"/>
</dbReference>
<dbReference type="GO" id="GO:0016836">
    <property type="term" value="F:hydro-lyase activity"/>
    <property type="evidence" value="ECO:0007669"/>
    <property type="project" value="UniProtKB-ARBA"/>
</dbReference>
<evidence type="ECO:0000256" key="3">
    <source>
        <dbReference type="ARBA" id="ARBA00022723"/>
    </source>
</evidence>
<dbReference type="HOGENOM" id="CLU_1151055_0_0_9"/>
<dbReference type="EMBL" id="AEQN01000005">
    <property type="protein sequence ID" value="EFV02797.1"/>
    <property type="molecule type" value="Genomic_DNA"/>
</dbReference>
<dbReference type="AlphaFoldDB" id="E6ME38"/>
<dbReference type="eggNOG" id="COG1775">
    <property type="taxonomic scope" value="Bacteria"/>
</dbReference>
<dbReference type="PANTHER" id="PTHR30548">
    <property type="entry name" value="2-HYDROXYGLUTARYL-COA DEHYDRATASE, D-COMPONENT-RELATED"/>
    <property type="match status" value="1"/>
</dbReference>
<dbReference type="GO" id="GO:0046872">
    <property type="term" value="F:metal ion binding"/>
    <property type="evidence" value="ECO:0007669"/>
    <property type="project" value="UniProtKB-KW"/>
</dbReference>
<evidence type="ECO:0000313" key="6">
    <source>
        <dbReference type="EMBL" id="EFV02797.1"/>
    </source>
</evidence>
<keyword evidence="5" id="KW-0411">Iron-sulfur</keyword>
<dbReference type="Gene3D" id="3.40.50.11900">
    <property type="match status" value="1"/>
</dbReference>
<comment type="cofactor">
    <cofactor evidence="1">
        <name>[4Fe-4S] cluster</name>
        <dbReference type="ChEBI" id="CHEBI:49883"/>
    </cofactor>
</comment>
<dbReference type="Pfam" id="PF06050">
    <property type="entry name" value="HGD-D"/>
    <property type="match status" value="1"/>
</dbReference>
<keyword evidence="4" id="KW-0408">Iron</keyword>
<dbReference type="PANTHER" id="PTHR30548:SF5">
    <property type="entry name" value="SUBUNIT OF OXYGEN-SENSITIVE 2-HYDROXYISOCAPROYL-COA DEHYDRATASE"/>
    <property type="match status" value="1"/>
</dbReference>
<comment type="caution">
    <text evidence="6">The sequence shown here is derived from an EMBL/GenBank/DDBJ whole genome shotgun (WGS) entry which is preliminary data.</text>
</comment>
<protein>
    <submittedName>
        <fullName evidence="6">Putative R-phenyllactate dehydratase, small subunit</fullName>
    </submittedName>
</protein>
<evidence type="ECO:0000256" key="4">
    <source>
        <dbReference type="ARBA" id="ARBA00023004"/>
    </source>
</evidence>